<dbReference type="AlphaFoldDB" id="A0A086K7S7"/>
<proteinExistence type="predicted"/>
<dbReference type="Proteomes" id="UP000028838">
    <property type="component" value="Unassembled WGS sequence"/>
</dbReference>
<comment type="caution">
    <text evidence="2">The sequence shown here is derived from an EMBL/GenBank/DDBJ whole genome shotgun (WGS) entry which is preliminary data.</text>
</comment>
<feature type="region of interest" description="Disordered" evidence="1">
    <location>
        <begin position="1"/>
        <end position="30"/>
    </location>
</feature>
<feature type="compositionally biased region" description="Low complexity" evidence="1">
    <location>
        <begin position="1"/>
        <end position="13"/>
    </location>
</feature>
<reference evidence="2 3" key="1">
    <citation type="submission" date="2014-07" db="EMBL/GenBank/DDBJ databases">
        <authorList>
            <person name="Sibley D."/>
            <person name="Venepally P."/>
            <person name="Karamycheva S."/>
            <person name="Hadjithomas M."/>
            <person name="Khan A."/>
            <person name="Brunk B."/>
            <person name="Roos D."/>
            <person name="Caler E."/>
            <person name="Lorenzi H."/>
        </authorList>
    </citation>
    <scope>NUCLEOTIDE SEQUENCE [LARGE SCALE GENOMIC DNA]</scope>
    <source>
        <strain evidence="2 3">FOU</strain>
    </source>
</reference>
<organism evidence="2 3">
    <name type="scientific">Toxoplasma gondii FOU</name>
    <dbReference type="NCBI Taxonomy" id="943167"/>
    <lineage>
        <taxon>Eukaryota</taxon>
        <taxon>Sar</taxon>
        <taxon>Alveolata</taxon>
        <taxon>Apicomplexa</taxon>
        <taxon>Conoidasida</taxon>
        <taxon>Coccidia</taxon>
        <taxon>Eucoccidiorida</taxon>
        <taxon>Eimeriorina</taxon>
        <taxon>Sarcocystidae</taxon>
        <taxon>Toxoplasma</taxon>
    </lineage>
</organism>
<feature type="compositionally biased region" description="Basic and acidic residues" evidence="1">
    <location>
        <begin position="138"/>
        <end position="150"/>
    </location>
</feature>
<feature type="region of interest" description="Disordered" evidence="1">
    <location>
        <begin position="121"/>
        <end position="152"/>
    </location>
</feature>
<name>A0A086K7S7_TOXGO</name>
<feature type="region of interest" description="Disordered" evidence="1">
    <location>
        <begin position="48"/>
        <end position="96"/>
    </location>
</feature>
<evidence type="ECO:0000256" key="1">
    <source>
        <dbReference type="SAM" id="MobiDB-lite"/>
    </source>
</evidence>
<gene>
    <name evidence="2" type="ORF">TGFOU_260270A</name>
</gene>
<feature type="compositionally biased region" description="Basic and acidic residues" evidence="1">
    <location>
        <begin position="59"/>
        <end position="83"/>
    </location>
</feature>
<protein>
    <submittedName>
        <fullName evidence="2">HEAT repeat-containing protein</fullName>
    </submittedName>
</protein>
<dbReference type="EMBL" id="AEYH02002329">
    <property type="protein sequence ID" value="KFG40445.1"/>
    <property type="molecule type" value="Genomic_DNA"/>
</dbReference>
<accession>A0A086K7S7</accession>
<evidence type="ECO:0000313" key="2">
    <source>
        <dbReference type="EMBL" id="KFG40445.1"/>
    </source>
</evidence>
<evidence type="ECO:0000313" key="3">
    <source>
        <dbReference type="Proteomes" id="UP000028838"/>
    </source>
</evidence>
<sequence>MAAAADLPSSSSPFEQKPLAFHGPTARPSTTTYNAALASVLSLALPSRPDLARLLSSPRRGEASRRSREGRCCELTEGHREGEQEANGDPPEQSGRALSEAIEAIASLPFLPAAARASGQEVDAAALGAEEEDEDEREGGGKVEEREPRRNSTRLKSLQILSDVSLRLIDGDEEEIAFFWSHLSAEVSRVLATDAHAAGDMLPDLPSALAASSSVPSVRDVLRATFLLLINEGEGEEGELAALLYLRMLLVSRGLSFSGVPTTRRPLL</sequence>
<dbReference type="VEuPathDB" id="ToxoDB:TGFOU_260270A"/>